<protein>
    <submittedName>
        <fullName evidence="1">Uncharacterized protein</fullName>
    </submittedName>
</protein>
<gene>
    <name evidence="1" type="ORF">L1987_55545</name>
</gene>
<reference evidence="2" key="1">
    <citation type="journal article" date="2022" name="Mol. Ecol. Resour.">
        <title>The genomes of chicory, endive, great burdock and yacon provide insights into Asteraceae palaeo-polyploidization history and plant inulin production.</title>
        <authorList>
            <person name="Fan W."/>
            <person name="Wang S."/>
            <person name="Wang H."/>
            <person name="Wang A."/>
            <person name="Jiang F."/>
            <person name="Liu H."/>
            <person name="Zhao H."/>
            <person name="Xu D."/>
            <person name="Zhang Y."/>
        </authorList>
    </citation>
    <scope>NUCLEOTIDE SEQUENCE [LARGE SCALE GENOMIC DNA]</scope>
    <source>
        <strain evidence="2">cv. Yunnan</strain>
    </source>
</reference>
<keyword evidence="2" id="KW-1185">Reference proteome</keyword>
<dbReference type="Proteomes" id="UP001056120">
    <property type="component" value="Linkage Group LG18"/>
</dbReference>
<evidence type="ECO:0000313" key="1">
    <source>
        <dbReference type="EMBL" id="KAI3755739.1"/>
    </source>
</evidence>
<comment type="caution">
    <text evidence="1">The sequence shown here is derived from an EMBL/GenBank/DDBJ whole genome shotgun (WGS) entry which is preliminary data.</text>
</comment>
<sequence length="71" mass="8272">MEWLSWVPLKLNFFVWRAAQDRIASKVALARRVSIWCKFPAVKFGSVKKIMQFSRNLNMAKNTKKAILQSS</sequence>
<accession>A0ACB9EA21</accession>
<dbReference type="EMBL" id="CM042035">
    <property type="protein sequence ID" value="KAI3755739.1"/>
    <property type="molecule type" value="Genomic_DNA"/>
</dbReference>
<organism evidence="1 2">
    <name type="scientific">Smallanthus sonchifolius</name>
    <dbReference type="NCBI Taxonomy" id="185202"/>
    <lineage>
        <taxon>Eukaryota</taxon>
        <taxon>Viridiplantae</taxon>
        <taxon>Streptophyta</taxon>
        <taxon>Embryophyta</taxon>
        <taxon>Tracheophyta</taxon>
        <taxon>Spermatophyta</taxon>
        <taxon>Magnoliopsida</taxon>
        <taxon>eudicotyledons</taxon>
        <taxon>Gunneridae</taxon>
        <taxon>Pentapetalae</taxon>
        <taxon>asterids</taxon>
        <taxon>campanulids</taxon>
        <taxon>Asterales</taxon>
        <taxon>Asteraceae</taxon>
        <taxon>Asteroideae</taxon>
        <taxon>Heliantheae alliance</taxon>
        <taxon>Millerieae</taxon>
        <taxon>Smallanthus</taxon>
    </lineage>
</organism>
<evidence type="ECO:0000313" key="2">
    <source>
        <dbReference type="Proteomes" id="UP001056120"/>
    </source>
</evidence>
<name>A0ACB9EA21_9ASTR</name>
<reference evidence="1 2" key="2">
    <citation type="journal article" date="2022" name="Mol. Ecol. Resour.">
        <title>The genomes of chicory, endive, great burdock and yacon provide insights into Asteraceae paleo-polyploidization history and plant inulin production.</title>
        <authorList>
            <person name="Fan W."/>
            <person name="Wang S."/>
            <person name="Wang H."/>
            <person name="Wang A."/>
            <person name="Jiang F."/>
            <person name="Liu H."/>
            <person name="Zhao H."/>
            <person name="Xu D."/>
            <person name="Zhang Y."/>
        </authorList>
    </citation>
    <scope>NUCLEOTIDE SEQUENCE [LARGE SCALE GENOMIC DNA]</scope>
    <source>
        <strain evidence="2">cv. Yunnan</strain>
        <tissue evidence="1">Leaves</tissue>
    </source>
</reference>
<proteinExistence type="predicted"/>